<organism evidence="3 4">
    <name type="scientific">Marinoscillum furvescens DSM 4134</name>
    <dbReference type="NCBI Taxonomy" id="1122208"/>
    <lineage>
        <taxon>Bacteria</taxon>
        <taxon>Pseudomonadati</taxon>
        <taxon>Bacteroidota</taxon>
        <taxon>Cytophagia</taxon>
        <taxon>Cytophagales</taxon>
        <taxon>Reichenbachiellaceae</taxon>
        <taxon>Marinoscillum</taxon>
    </lineage>
</organism>
<reference evidence="3 4" key="1">
    <citation type="submission" date="2018-07" db="EMBL/GenBank/DDBJ databases">
        <title>Genomic Encyclopedia of Type Strains, Phase IV (KMG-IV): sequencing the most valuable type-strain genomes for metagenomic binning, comparative biology and taxonomic classification.</title>
        <authorList>
            <person name="Goeker M."/>
        </authorList>
    </citation>
    <scope>NUCLEOTIDE SEQUENCE [LARGE SCALE GENOMIC DNA]</scope>
    <source>
        <strain evidence="3 4">DSM 4134</strain>
    </source>
</reference>
<protein>
    <recommendedName>
        <fullName evidence="2">CAAX prenyl protease 2/Lysostaphin resistance protein A-like domain-containing protein</fullName>
    </recommendedName>
</protein>
<keyword evidence="1" id="KW-1133">Transmembrane helix</keyword>
<keyword evidence="1" id="KW-0472">Membrane</keyword>
<sequence length="232" mass="27325">MTRLMIRYLLPGAIPMAVLVAWYLAIGDFIPSILVFIMTELFVTIPVIWYWMVKEQHENFSEFTLKEVMPPQNCVRFGPFFAISSLSLVWALGCFVIFKPVAEYLQETLFYWLPEWFDFSHYLKDYPDRLVKSIWLLLVPISVVLPMAEEFYFRGYLLQKRHCTKGVSAPVVNALLFACYHLWSLWLVPVRLFAMFPVIYFTYKYRNVYLGIVVHVLLNLIGDVVLTYSIIF</sequence>
<proteinExistence type="predicted"/>
<dbReference type="GO" id="GO:0004175">
    <property type="term" value="F:endopeptidase activity"/>
    <property type="evidence" value="ECO:0007669"/>
    <property type="project" value="UniProtKB-ARBA"/>
</dbReference>
<name>A0A3D9L3H1_MARFU</name>
<gene>
    <name evidence="3" type="ORF">C7460_109144</name>
</gene>
<dbReference type="InterPro" id="IPR003675">
    <property type="entry name" value="Rce1/LyrA-like_dom"/>
</dbReference>
<evidence type="ECO:0000259" key="2">
    <source>
        <dbReference type="Pfam" id="PF02517"/>
    </source>
</evidence>
<dbReference type="EMBL" id="QREG01000009">
    <property type="protein sequence ID" value="RED98952.1"/>
    <property type="molecule type" value="Genomic_DNA"/>
</dbReference>
<evidence type="ECO:0000313" key="4">
    <source>
        <dbReference type="Proteomes" id="UP000256779"/>
    </source>
</evidence>
<dbReference type="OrthoDB" id="2806188at2"/>
<feature type="domain" description="CAAX prenyl protease 2/Lysostaphin resistance protein A-like" evidence="2">
    <location>
        <begin position="134"/>
        <end position="221"/>
    </location>
</feature>
<feature type="transmembrane region" description="Helical" evidence="1">
    <location>
        <begin position="174"/>
        <end position="203"/>
    </location>
</feature>
<dbReference type="Pfam" id="PF02517">
    <property type="entry name" value="Rce1-like"/>
    <property type="match status" value="1"/>
</dbReference>
<feature type="transmembrane region" description="Helical" evidence="1">
    <location>
        <begin position="32"/>
        <end position="53"/>
    </location>
</feature>
<accession>A0A3D9L3H1</accession>
<dbReference type="AlphaFoldDB" id="A0A3D9L3H1"/>
<feature type="transmembrane region" description="Helical" evidence="1">
    <location>
        <begin position="209"/>
        <end position="231"/>
    </location>
</feature>
<comment type="caution">
    <text evidence="3">The sequence shown here is derived from an EMBL/GenBank/DDBJ whole genome shotgun (WGS) entry which is preliminary data.</text>
</comment>
<evidence type="ECO:0000313" key="3">
    <source>
        <dbReference type="EMBL" id="RED98952.1"/>
    </source>
</evidence>
<dbReference type="Proteomes" id="UP000256779">
    <property type="component" value="Unassembled WGS sequence"/>
</dbReference>
<evidence type="ECO:0000256" key="1">
    <source>
        <dbReference type="SAM" id="Phobius"/>
    </source>
</evidence>
<feature type="transmembrane region" description="Helical" evidence="1">
    <location>
        <begin position="74"/>
        <end position="98"/>
    </location>
</feature>
<feature type="transmembrane region" description="Helical" evidence="1">
    <location>
        <begin position="134"/>
        <end position="153"/>
    </location>
</feature>
<dbReference type="GO" id="GO:0080120">
    <property type="term" value="P:CAAX-box protein maturation"/>
    <property type="evidence" value="ECO:0007669"/>
    <property type="project" value="UniProtKB-ARBA"/>
</dbReference>
<keyword evidence="1" id="KW-0812">Transmembrane</keyword>
<feature type="transmembrane region" description="Helical" evidence="1">
    <location>
        <begin position="7"/>
        <end position="26"/>
    </location>
</feature>
<keyword evidence="4" id="KW-1185">Reference proteome</keyword>